<dbReference type="PANTHER" id="PTHR48207">
    <property type="entry name" value="SUCCINATE--HYDROXYMETHYLGLUTARATE COA-TRANSFERASE"/>
    <property type="match status" value="1"/>
</dbReference>
<keyword evidence="3" id="KW-1185">Reference proteome</keyword>
<keyword evidence="1" id="KW-0808">Transferase</keyword>
<dbReference type="InterPro" id="IPR023606">
    <property type="entry name" value="CoA-Trfase_III_dom_1_sf"/>
</dbReference>
<protein>
    <recommendedName>
        <fullName evidence="4">CoA transferase</fullName>
    </recommendedName>
</protein>
<name>A0A3D8PA31_9RHOB</name>
<dbReference type="InterPro" id="IPR044855">
    <property type="entry name" value="CoA-Trfase_III_dom3_sf"/>
</dbReference>
<dbReference type="Pfam" id="PF02515">
    <property type="entry name" value="CoA_transf_3"/>
    <property type="match status" value="1"/>
</dbReference>
<reference evidence="2 3" key="1">
    <citation type="submission" date="2018-05" db="EMBL/GenBank/DDBJ databases">
        <title>Whole genome sequencing of Paracoccus thiocyanatus SST.</title>
        <authorList>
            <person name="Ghosh W."/>
            <person name="Rameez M.J."/>
            <person name="Roy C."/>
        </authorList>
    </citation>
    <scope>NUCLEOTIDE SEQUENCE [LARGE SCALE GENOMIC DNA]</scope>
    <source>
        <strain evidence="2 3">SST</strain>
    </source>
</reference>
<dbReference type="AlphaFoldDB" id="A0A3D8PA31"/>
<dbReference type="Gene3D" id="3.30.1540.10">
    <property type="entry name" value="formyl-coa transferase, domain 3"/>
    <property type="match status" value="1"/>
</dbReference>
<sequence length="402" mass="44351">MMQGGLKLKVVELCDFVAGPYCGKLLADFGADVIKIERPGRGDDARHIGPFRGDLPNPEASGTFLYLNTGKRSVTLDIETEDGRAVLRELLRDADVLIEDRMPGELARLGLGYEDLQALNPGLIVTSITPFGQVGPYRDYKARHLNLYHASGQGYLLPMWAINLDVPPCQGPGYLGLYDGGMAGATATLAALFWRDNGGTGQHIDVSIQHAMMALERSQLRRYVDDGVSPNRTGKGRLLESLVECKDGEFAVVILSSQQQWEGLWRAMGKPEWGTKPPFDTQKGRSDNYAELRKRLNDWSRTVTQDELFHRVQAEGSAAAPILTAEGVFKSEQFRSRDHFVTIDHPVAGPLEYVDQPTRLPNADLPPKRPAPLLGQHTAEVLGGLPGYDRDRLQRLARNGVI</sequence>
<evidence type="ECO:0000313" key="2">
    <source>
        <dbReference type="EMBL" id="RDW12920.1"/>
    </source>
</evidence>
<dbReference type="InterPro" id="IPR003673">
    <property type="entry name" value="CoA-Trfase_fam_III"/>
</dbReference>
<dbReference type="Proteomes" id="UP000256679">
    <property type="component" value="Unassembled WGS sequence"/>
</dbReference>
<organism evidence="2 3">
    <name type="scientific">Paracoccus thiocyanatus</name>
    <dbReference type="NCBI Taxonomy" id="34006"/>
    <lineage>
        <taxon>Bacteria</taxon>
        <taxon>Pseudomonadati</taxon>
        <taxon>Pseudomonadota</taxon>
        <taxon>Alphaproteobacteria</taxon>
        <taxon>Rhodobacterales</taxon>
        <taxon>Paracoccaceae</taxon>
        <taxon>Paracoccus</taxon>
    </lineage>
</organism>
<dbReference type="GO" id="GO:0008410">
    <property type="term" value="F:CoA-transferase activity"/>
    <property type="evidence" value="ECO:0007669"/>
    <property type="project" value="TreeGrafter"/>
</dbReference>
<accession>A0A3D8PA31</accession>
<dbReference type="EMBL" id="QFCQ01000059">
    <property type="protein sequence ID" value="RDW12920.1"/>
    <property type="molecule type" value="Genomic_DNA"/>
</dbReference>
<dbReference type="InterPro" id="IPR050483">
    <property type="entry name" value="CoA-transferase_III_domain"/>
</dbReference>
<dbReference type="PANTHER" id="PTHR48207:SF3">
    <property type="entry name" value="SUCCINATE--HYDROXYMETHYLGLUTARATE COA-TRANSFERASE"/>
    <property type="match status" value="1"/>
</dbReference>
<evidence type="ECO:0008006" key="4">
    <source>
        <dbReference type="Google" id="ProtNLM"/>
    </source>
</evidence>
<proteinExistence type="predicted"/>
<evidence type="ECO:0000313" key="3">
    <source>
        <dbReference type="Proteomes" id="UP000256679"/>
    </source>
</evidence>
<dbReference type="SUPFAM" id="SSF89796">
    <property type="entry name" value="CoA-transferase family III (CaiB/BaiF)"/>
    <property type="match status" value="1"/>
</dbReference>
<dbReference type="Gene3D" id="3.40.50.10540">
    <property type="entry name" value="Crotonobetainyl-coa:carnitine coa-transferase, domain 1"/>
    <property type="match status" value="1"/>
</dbReference>
<evidence type="ECO:0000256" key="1">
    <source>
        <dbReference type="ARBA" id="ARBA00022679"/>
    </source>
</evidence>
<comment type="caution">
    <text evidence="2">The sequence shown here is derived from an EMBL/GenBank/DDBJ whole genome shotgun (WGS) entry which is preliminary data.</text>
</comment>
<gene>
    <name evidence="2" type="ORF">DIE28_10995</name>
</gene>